<dbReference type="EMBL" id="CH479193">
    <property type="protein sequence ID" value="EDW26751.1"/>
    <property type="molecule type" value="Genomic_DNA"/>
</dbReference>
<name>B4GVQ6_DROPE</name>
<organism evidence="3">
    <name type="scientific">Drosophila persimilis</name>
    <name type="common">Fruit fly</name>
    <dbReference type="NCBI Taxonomy" id="7234"/>
    <lineage>
        <taxon>Eukaryota</taxon>
        <taxon>Metazoa</taxon>
        <taxon>Ecdysozoa</taxon>
        <taxon>Arthropoda</taxon>
        <taxon>Hexapoda</taxon>
        <taxon>Insecta</taxon>
        <taxon>Pterygota</taxon>
        <taxon>Neoptera</taxon>
        <taxon>Endopterygota</taxon>
        <taxon>Diptera</taxon>
        <taxon>Brachycera</taxon>
        <taxon>Muscomorpha</taxon>
        <taxon>Ephydroidea</taxon>
        <taxon>Drosophilidae</taxon>
        <taxon>Drosophila</taxon>
        <taxon>Sophophora</taxon>
    </lineage>
</organism>
<feature type="compositionally biased region" description="Basic and acidic residues" evidence="1">
    <location>
        <begin position="69"/>
        <end position="83"/>
    </location>
</feature>
<keyword evidence="3" id="KW-1185">Reference proteome</keyword>
<protein>
    <submittedName>
        <fullName evidence="2">GL14702</fullName>
    </submittedName>
</protein>
<dbReference type="HOGENOM" id="CLU_2544991_0_0_1"/>
<sequence>MPPFIREDNAPLLVASHPYQEIRELIERLAEIEMELDALLVDLERLVPPEAELPTDIQEFSDTVDDLGQQEHTEHTEHPRRDD</sequence>
<dbReference type="OMA" id="RENNAPW"/>
<dbReference type="Proteomes" id="UP000008744">
    <property type="component" value="Unassembled WGS sequence"/>
</dbReference>
<gene>
    <name evidence="2" type="primary">Dper\GL14702</name>
    <name evidence="2" type="ORF">Dper_GL14702</name>
</gene>
<accession>B4GVQ6</accession>
<reference evidence="2 3" key="1">
    <citation type="journal article" date="2007" name="Nature">
        <title>Evolution of genes and genomes on the Drosophila phylogeny.</title>
        <authorList>
            <consortium name="Drosophila 12 Genomes Consortium"/>
            <person name="Clark A.G."/>
            <person name="Eisen M.B."/>
            <person name="Smith D.R."/>
            <person name="Bergman C.M."/>
            <person name="Oliver B."/>
            <person name="Markow T.A."/>
            <person name="Kaufman T.C."/>
            <person name="Kellis M."/>
            <person name="Gelbart W."/>
            <person name="Iyer V.N."/>
            <person name="Pollard D.A."/>
            <person name="Sackton T.B."/>
            <person name="Larracuente A.M."/>
            <person name="Singh N.D."/>
            <person name="Abad J.P."/>
            <person name="Abt D.N."/>
            <person name="Adryan B."/>
            <person name="Aguade M."/>
            <person name="Akashi H."/>
            <person name="Anderson W.W."/>
            <person name="Aquadro C.F."/>
            <person name="Ardell D.H."/>
            <person name="Arguello R."/>
            <person name="Artieri C.G."/>
            <person name="Barbash D.A."/>
            <person name="Barker D."/>
            <person name="Barsanti P."/>
            <person name="Batterham P."/>
            <person name="Batzoglou S."/>
            <person name="Begun D."/>
            <person name="Bhutkar A."/>
            <person name="Blanco E."/>
            <person name="Bosak S.A."/>
            <person name="Bradley R.K."/>
            <person name="Brand A.D."/>
            <person name="Brent M.R."/>
            <person name="Brooks A.N."/>
            <person name="Brown R.H."/>
            <person name="Butlin R.K."/>
            <person name="Caggese C."/>
            <person name="Calvi B.R."/>
            <person name="Bernardo de Carvalho A."/>
            <person name="Caspi A."/>
            <person name="Castrezana S."/>
            <person name="Celniker S.E."/>
            <person name="Chang J.L."/>
            <person name="Chapple C."/>
            <person name="Chatterji S."/>
            <person name="Chinwalla A."/>
            <person name="Civetta A."/>
            <person name="Clifton S.W."/>
            <person name="Comeron J.M."/>
            <person name="Costello J.C."/>
            <person name="Coyne J.A."/>
            <person name="Daub J."/>
            <person name="David R.G."/>
            <person name="Delcher A.L."/>
            <person name="Delehaunty K."/>
            <person name="Do C.B."/>
            <person name="Ebling H."/>
            <person name="Edwards K."/>
            <person name="Eickbush T."/>
            <person name="Evans J.D."/>
            <person name="Filipski A."/>
            <person name="Findeiss S."/>
            <person name="Freyhult E."/>
            <person name="Fulton L."/>
            <person name="Fulton R."/>
            <person name="Garcia A.C."/>
            <person name="Gardiner A."/>
            <person name="Garfield D.A."/>
            <person name="Garvin B.E."/>
            <person name="Gibson G."/>
            <person name="Gilbert D."/>
            <person name="Gnerre S."/>
            <person name="Godfrey J."/>
            <person name="Good R."/>
            <person name="Gotea V."/>
            <person name="Gravely B."/>
            <person name="Greenberg A.J."/>
            <person name="Griffiths-Jones S."/>
            <person name="Gross S."/>
            <person name="Guigo R."/>
            <person name="Gustafson E.A."/>
            <person name="Haerty W."/>
            <person name="Hahn M.W."/>
            <person name="Halligan D.L."/>
            <person name="Halpern A.L."/>
            <person name="Halter G.M."/>
            <person name="Han M.V."/>
            <person name="Heger A."/>
            <person name="Hillier L."/>
            <person name="Hinrichs A.S."/>
            <person name="Holmes I."/>
            <person name="Hoskins R.A."/>
            <person name="Hubisz M.J."/>
            <person name="Hultmark D."/>
            <person name="Huntley M.A."/>
            <person name="Jaffe D.B."/>
            <person name="Jagadeeshan S."/>
            <person name="Jeck W.R."/>
            <person name="Johnson J."/>
            <person name="Jones C.D."/>
            <person name="Jordan W.C."/>
            <person name="Karpen G.H."/>
            <person name="Kataoka E."/>
            <person name="Keightley P.D."/>
            <person name="Kheradpour P."/>
            <person name="Kirkness E.F."/>
            <person name="Koerich L.B."/>
            <person name="Kristiansen K."/>
            <person name="Kudrna D."/>
            <person name="Kulathinal R.J."/>
            <person name="Kumar S."/>
            <person name="Kwok R."/>
            <person name="Lander E."/>
            <person name="Langley C.H."/>
            <person name="Lapoint R."/>
            <person name="Lazzaro B.P."/>
            <person name="Lee S.J."/>
            <person name="Levesque L."/>
            <person name="Li R."/>
            <person name="Lin C.F."/>
            <person name="Lin M.F."/>
            <person name="Lindblad-Toh K."/>
            <person name="Llopart A."/>
            <person name="Long M."/>
            <person name="Low L."/>
            <person name="Lozovsky E."/>
            <person name="Lu J."/>
            <person name="Luo M."/>
            <person name="Machado C.A."/>
            <person name="Makalowski W."/>
            <person name="Marzo M."/>
            <person name="Matsuda M."/>
            <person name="Matzkin L."/>
            <person name="McAllister B."/>
            <person name="McBride C.S."/>
            <person name="McKernan B."/>
            <person name="McKernan K."/>
            <person name="Mendez-Lago M."/>
            <person name="Minx P."/>
            <person name="Mollenhauer M.U."/>
            <person name="Montooth K."/>
            <person name="Mount S.M."/>
            <person name="Mu X."/>
            <person name="Myers E."/>
            <person name="Negre B."/>
            <person name="Newfeld S."/>
            <person name="Nielsen R."/>
            <person name="Noor M.A."/>
            <person name="O'Grady P."/>
            <person name="Pachter L."/>
            <person name="Papaceit M."/>
            <person name="Parisi M.J."/>
            <person name="Parisi M."/>
            <person name="Parts L."/>
            <person name="Pedersen J.S."/>
            <person name="Pesole G."/>
            <person name="Phillippy A.M."/>
            <person name="Ponting C.P."/>
            <person name="Pop M."/>
            <person name="Porcelli D."/>
            <person name="Powell J.R."/>
            <person name="Prohaska S."/>
            <person name="Pruitt K."/>
            <person name="Puig M."/>
            <person name="Quesneville H."/>
            <person name="Ram K.R."/>
            <person name="Rand D."/>
            <person name="Rasmussen M.D."/>
            <person name="Reed L.K."/>
            <person name="Reenan R."/>
            <person name="Reily A."/>
            <person name="Remington K.A."/>
            <person name="Rieger T.T."/>
            <person name="Ritchie M.G."/>
            <person name="Robin C."/>
            <person name="Rogers Y.H."/>
            <person name="Rohde C."/>
            <person name="Rozas J."/>
            <person name="Rubenfield M.J."/>
            <person name="Ruiz A."/>
            <person name="Russo S."/>
            <person name="Salzberg S.L."/>
            <person name="Sanchez-Gracia A."/>
            <person name="Saranga D.J."/>
            <person name="Sato H."/>
            <person name="Schaeffer S.W."/>
            <person name="Schatz M.C."/>
            <person name="Schlenke T."/>
            <person name="Schwartz R."/>
            <person name="Segarra C."/>
            <person name="Singh R.S."/>
            <person name="Sirot L."/>
            <person name="Sirota M."/>
            <person name="Sisneros N.B."/>
            <person name="Smith C.D."/>
            <person name="Smith T.F."/>
            <person name="Spieth J."/>
            <person name="Stage D.E."/>
            <person name="Stark A."/>
            <person name="Stephan W."/>
            <person name="Strausberg R.L."/>
            <person name="Strempel S."/>
            <person name="Sturgill D."/>
            <person name="Sutton G."/>
            <person name="Sutton G.G."/>
            <person name="Tao W."/>
            <person name="Teichmann S."/>
            <person name="Tobari Y.N."/>
            <person name="Tomimura Y."/>
            <person name="Tsolas J.M."/>
            <person name="Valente V.L."/>
            <person name="Venter E."/>
            <person name="Venter J.C."/>
            <person name="Vicario S."/>
            <person name="Vieira F.G."/>
            <person name="Vilella A.J."/>
            <person name="Villasante A."/>
            <person name="Walenz B."/>
            <person name="Wang J."/>
            <person name="Wasserman M."/>
            <person name="Watts T."/>
            <person name="Wilson D."/>
            <person name="Wilson R.K."/>
            <person name="Wing R.A."/>
            <person name="Wolfner M.F."/>
            <person name="Wong A."/>
            <person name="Wong G.K."/>
            <person name="Wu C.I."/>
            <person name="Wu G."/>
            <person name="Yamamoto D."/>
            <person name="Yang H.P."/>
            <person name="Yang S.P."/>
            <person name="Yorke J.A."/>
            <person name="Yoshida K."/>
            <person name="Zdobnov E."/>
            <person name="Zhang P."/>
            <person name="Zhang Y."/>
            <person name="Zimin A.V."/>
            <person name="Baldwin J."/>
            <person name="Abdouelleil A."/>
            <person name="Abdulkadir J."/>
            <person name="Abebe A."/>
            <person name="Abera B."/>
            <person name="Abreu J."/>
            <person name="Acer S.C."/>
            <person name="Aftuck L."/>
            <person name="Alexander A."/>
            <person name="An P."/>
            <person name="Anderson E."/>
            <person name="Anderson S."/>
            <person name="Arachi H."/>
            <person name="Azer M."/>
            <person name="Bachantsang P."/>
            <person name="Barry A."/>
            <person name="Bayul T."/>
            <person name="Berlin A."/>
            <person name="Bessette D."/>
            <person name="Bloom T."/>
            <person name="Blye J."/>
            <person name="Boguslavskiy L."/>
            <person name="Bonnet C."/>
            <person name="Boukhgalter B."/>
            <person name="Bourzgui I."/>
            <person name="Brown A."/>
            <person name="Cahill P."/>
            <person name="Channer S."/>
            <person name="Cheshatsang Y."/>
            <person name="Chuda L."/>
            <person name="Citroen M."/>
            <person name="Collymore A."/>
            <person name="Cooke P."/>
            <person name="Costello M."/>
            <person name="D'Aco K."/>
            <person name="Daza R."/>
            <person name="De Haan G."/>
            <person name="DeGray S."/>
            <person name="DeMaso C."/>
            <person name="Dhargay N."/>
            <person name="Dooley K."/>
            <person name="Dooley E."/>
            <person name="Doricent M."/>
            <person name="Dorje P."/>
            <person name="Dorjee K."/>
            <person name="Dupes A."/>
            <person name="Elong R."/>
            <person name="Falk J."/>
            <person name="Farina A."/>
            <person name="Faro S."/>
            <person name="Ferguson D."/>
            <person name="Fisher S."/>
            <person name="Foley C.D."/>
            <person name="Franke A."/>
            <person name="Friedrich D."/>
            <person name="Gadbois L."/>
            <person name="Gearin G."/>
            <person name="Gearin C.R."/>
            <person name="Giannoukos G."/>
            <person name="Goode T."/>
            <person name="Graham J."/>
            <person name="Grandbois E."/>
            <person name="Grewal S."/>
            <person name="Gyaltsen K."/>
            <person name="Hafez N."/>
            <person name="Hagos B."/>
            <person name="Hall J."/>
            <person name="Henson C."/>
            <person name="Hollinger A."/>
            <person name="Honan T."/>
            <person name="Huard M.D."/>
            <person name="Hughes L."/>
            <person name="Hurhula B."/>
            <person name="Husby M.E."/>
            <person name="Kamat A."/>
            <person name="Kanga B."/>
            <person name="Kashin S."/>
            <person name="Khazanovich D."/>
            <person name="Kisner P."/>
            <person name="Lance K."/>
            <person name="Lara M."/>
            <person name="Lee W."/>
            <person name="Lennon N."/>
            <person name="Letendre F."/>
            <person name="LeVine R."/>
            <person name="Lipovsky A."/>
            <person name="Liu X."/>
            <person name="Liu J."/>
            <person name="Liu S."/>
            <person name="Lokyitsang T."/>
            <person name="Lokyitsang Y."/>
            <person name="Lubonja R."/>
            <person name="Lui A."/>
            <person name="MacDonald P."/>
            <person name="Magnisalis V."/>
            <person name="Maru K."/>
            <person name="Matthews C."/>
            <person name="McCusker W."/>
            <person name="McDonough S."/>
            <person name="Mehta T."/>
            <person name="Meldrim J."/>
            <person name="Meneus L."/>
            <person name="Mihai O."/>
            <person name="Mihalev A."/>
            <person name="Mihova T."/>
            <person name="Mittelman R."/>
            <person name="Mlenga V."/>
            <person name="Montmayeur A."/>
            <person name="Mulrain L."/>
            <person name="Navidi A."/>
            <person name="Naylor J."/>
            <person name="Negash T."/>
            <person name="Nguyen T."/>
            <person name="Nguyen N."/>
            <person name="Nicol R."/>
            <person name="Norbu C."/>
            <person name="Norbu N."/>
            <person name="Novod N."/>
            <person name="O'Neill B."/>
            <person name="Osman S."/>
            <person name="Markiewicz E."/>
            <person name="Oyono O.L."/>
            <person name="Patti C."/>
            <person name="Phunkhang P."/>
            <person name="Pierre F."/>
            <person name="Priest M."/>
            <person name="Raghuraman S."/>
            <person name="Rege F."/>
            <person name="Reyes R."/>
            <person name="Rise C."/>
            <person name="Rogov P."/>
            <person name="Ross K."/>
            <person name="Ryan E."/>
            <person name="Settipalli S."/>
            <person name="Shea T."/>
            <person name="Sherpa N."/>
            <person name="Shi L."/>
            <person name="Shih D."/>
            <person name="Sparrow T."/>
            <person name="Spaulding J."/>
            <person name="Stalker J."/>
            <person name="Stange-Thomann N."/>
            <person name="Stavropoulos S."/>
            <person name="Stone C."/>
            <person name="Strader C."/>
            <person name="Tesfaye S."/>
            <person name="Thomson T."/>
            <person name="Thoulutsang Y."/>
            <person name="Thoulutsang D."/>
            <person name="Topham K."/>
            <person name="Topping I."/>
            <person name="Tsamla T."/>
            <person name="Vassiliev H."/>
            <person name="Vo A."/>
            <person name="Wangchuk T."/>
            <person name="Wangdi T."/>
            <person name="Weiand M."/>
            <person name="Wilkinson J."/>
            <person name="Wilson A."/>
            <person name="Yadav S."/>
            <person name="Young G."/>
            <person name="Yu Q."/>
            <person name="Zembek L."/>
            <person name="Zhong D."/>
            <person name="Zimmer A."/>
            <person name="Zwirko Z."/>
            <person name="Jaffe D.B."/>
            <person name="Alvarez P."/>
            <person name="Brockman W."/>
            <person name="Butler J."/>
            <person name="Chin C."/>
            <person name="Gnerre S."/>
            <person name="Grabherr M."/>
            <person name="Kleber M."/>
            <person name="Mauceli E."/>
            <person name="MacCallum I."/>
        </authorList>
    </citation>
    <scope>NUCLEOTIDE SEQUENCE [LARGE SCALE GENOMIC DNA]</scope>
    <source>
        <strain evidence="3">MSH-3 / Tucson 14011-0111.49</strain>
    </source>
</reference>
<evidence type="ECO:0000313" key="3">
    <source>
        <dbReference type="Proteomes" id="UP000008744"/>
    </source>
</evidence>
<evidence type="ECO:0000313" key="2">
    <source>
        <dbReference type="EMBL" id="EDW26751.1"/>
    </source>
</evidence>
<feature type="region of interest" description="Disordered" evidence="1">
    <location>
        <begin position="52"/>
        <end position="83"/>
    </location>
</feature>
<evidence type="ECO:0000256" key="1">
    <source>
        <dbReference type="SAM" id="MobiDB-lite"/>
    </source>
</evidence>
<proteinExistence type="predicted"/>
<dbReference type="AlphaFoldDB" id="B4GVQ6"/>